<sequence length="108" mass="11515">MTEPRFWRVVDEAVLVEARLTPKSSLDGPEAGADGHLHLRARVRAAPEDGKANKALTAMLAKALGVPKSSVAVAAGHTSREKTLRIEGDPERIATVLSVLNSNCGCRF</sequence>
<name>A0A9X2KGL6_9HYPH</name>
<accession>A0A9X2KGL6</accession>
<reference evidence="3" key="1">
    <citation type="submission" date="2022-03" db="EMBL/GenBank/DDBJ databases">
        <title>Aurantimonas Liuensis sp. Nov., isolated from the hadal seawater of the Mariana Trench.</title>
        <authorList>
            <person name="Liu R."/>
        </authorList>
    </citation>
    <scope>NUCLEOTIDE SEQUENCE</scope>
    <source>
        <strain evidence="3">LRZ36</strain>
    </source>
</reference>
<dbReference type="PANTHER" id="PTHR13420">
    <property type="entry name" value="UPF0235 PROTEIN C15ORF40"/>
    <property type="match status" value="1"/>
</dbReference>
<evidence type="ECO:0000256" key="2">
    <source>
        <dbReference type="HAMAP-Rule" id="MF_00634"/>
    </source>
</evidence>
<comment type="caution">
    <text evidence="3">The sequence shown here is derived from an EMBL/GenBank/DDBJ whole genome shotgun (WGS) entry which is preliminary data.</text>
</comment>
<comment type="similarity">
    <text evidence="1 2">Belongs to the UPF0235 family.</text>
</comment>
<evidence type="ECO:0000256" key="1">
    <source>
        <dbReference type="ARBA" id="ARBA00010364"/>
    </source>
</evidence>
<dbReference type="Proteomes" id="UP001155220">
    <property type="component" value="Unassembled WGS sequence"/>
</dbReference>
<evidence type="ECO:0000313" key="4">
    <source>
        <dbReference type="Proteomes" id="UP001155220"/>
    </source>
</evidence>
<protein>
    <recommendedName>
        <fullName evidence="2">UPF0235 protein MJ956_15760</fullName>
    </recommendedName>
</protein>
<dbReference type="InterPro" id="IPR003746">
    <property type="entry name" value="DUF167"/>
</dbReference>
<dbReference type="Pfam" id="PF02594">
    <property type="entry name" value="DUF167"/>
    <property type="match status" value="1"/>
</dbReference>
<dbReference type="SUPFAM" id="SSF69786">
    <property type="entry name" value="YggU-like"/>
    <property type="match status" value="1"/>
</dbReference>
<dbReference type="HAMAP" id="MF_00634">
    <property type="entry name" value="UPF0235"/>
    <property type="match status" value="1"/>
</dbReference>
<proteinExistence type="inferred from homology"/>
<organism evidence="3 4">
    <name type="scientific">Aurantimonas marianensis</name>
    <dbReference type="NCBI Taxonomy" id="2920428"/>
    <lineage>
        <taxon>Bacteria</taxon>
        <taxon>Pseudomonadati</taxon>
        <taxon>Pseudomonadota</taxon>
        <taxon>Alphaproteobacteria</taxon>
        <taxon>Hyphomicrobiales</taxon>
        <taxon>Aurantimonadaceae</taxon>
        <taxon>Aurantimonas</taxon>
    </lineage>
</organism>
<dbReference type="AlphaFoldDB" id="A0A9X2KGL6"/>
<dbReference type="NCBIfam" id="TIGR00251">
    <property type="entry name" value="DUF167 family protein"/>
    <property type="match status" value="1"/>
</dbReference>
<dbReference type="GO" id="GO:0005737">
    <property type="term" value="C:cytoplasm"/>
    <property type="evidence" value="ECO:0007669"/>
    <property type="project" value="TreeGrafter"/>
</dbReference>
<gene>
    <name evidence="3" type="ORF">MJ956_15760</name>
</gene>
<dbReference type="RefSeq" id="WP_253965395.1">
    <property type="nucleotide sequence ID" value="NZ_JALHBS010000102.1"/>
</dbReference>
<evidence type="ECO:0000313" key="3">
    <source>
        <dbReference type="EMBL" id="MCP3056591.1"/>
    </source>
</evidence>
<dbReference type="PANTHER" id="PTHR13420:SF7">
    <property type="entry name" value="UPF0235 PROTEIN C15ORF40"/>
    <property type="match status" value="1"/>
</dbReference>
<keyword evidence="4" id="KW-1185">Reference proteome</keyword>
<dbReference type="Gene3D" id="3.30.1200.10">
    <property type="entry name" value="YggU-like"/>
    <property type="match status" value="1"/>
</dbReference>
<dbReference type="InterPro" id="IPR036591">
    <property type="entry name" value="YggU-like_sf"/>
</dbReference>
<dbReference type="EMBL" id="JALHBS010000102">
    <property type="protein sequence ID" value="MCP3056591.1"/>
    <property type="molecule type" value="Genomic_DNA"/>
</dbReference>
<dbReference type="SMART" id="SM01152">
    <property type="entry name" value="DUF167"/>
    <property type="match status" value="1"/>
</dbReference>